<evidence type="ECO:0000313" key="2">
    <source>
        <dbReference type="EMBL" id="KAL1131969.1"/>
    </source>
</evidence>
<dbReference type="AlphaFoldDB" id="A0ABD0Z9E5"/>
<dbReference type="EMBL" id="JBFDAA010000006">
    <property type="protein sequence ID" value="KAL1131969.1"/>
    <property type="molecule type" value="Genomic_DNA"/>
</dbReference>
<feature type="compositionally biased region" description="Basic residues" evidence="1">
    <location>
        <begin position="1"/>
        <end position="12"/>
    </location>
</feature>
<sequence length="150" mass="16497">MPTRGKGKRGRGMRREGGAHESWNKKGSQKEDEIKDAEEMRVMGARIFSMQTFVPRLHSNKCGESSGVDRVVTKGGSDVSLPVLEASSERVAPAFAGKLSVGIANLLTTFLQTASRMRNFTENASNMAIETLERKGLSSQRGLLRKTQHF</sequence>
<keyword evidence="3" id="KW-1185">Reference proteome</keyword>
<gene>
    <name evidence="2" type="ORF">AAG570_011580</name>
</gene>
<evidence type="ECO:0000313" key="3">
    <source>
        <dbReference type="Proteomes" id="UP001558652"/>
    </source>
</evidence>
<protein>
    <submittedName>
        <fullName evidence="2">Uncharacterized protein</fullName>
    </submittedName>
</protein>
<accession>A0ABD0Z9E5</accession>
<evidence type="ECO:0000256" key="1">
    <source>
        <dbReference type="SAM" id="MobiDB-lite"/>
    </source>
</evidence>
<feature type="compositionally biased region" description="Basic and acidic residues" evidence="1">
    <location>
        <begin position="13"/>
        <end position="33"/>
    </location>
</feature>
<comment type="caution">
    <text evidence="2">The sequence shown here is derived from an EMBL/GenBank/DDBJ whole genome shotgun (WGS) entry which is preliminary data.</text>
</comment>
<reference evidence="2 3" key="1">
    <citation type="submission" date="2024-07" db="EMBL/GenBank/DDBJ databases">
        <title>Chromosome-level genome assembly of the water stick insect Ranatra chinensis (Heteroptera: Nepidae).</title>
        <authorList>
            <person name="Liu X."/>
        </authorList>
    </citation>
    <scope>NUCLEOTIDE SEQUENCE [LARGE SCALE GENOMIC DNA]</scope>
    <source>
        <strain evidence="2">Cailab_2021Rc</strain>
        <tissue evidence="2">Muscle</tissue>
    </source>
</reference>
<feature type="region of interest" description="Disordered" evidence="1">
    <location>
        <begin position="1"/>
        <end position="33"/>
    </location>
</feature>
<organism evidence="2 3">
    <name type="scientific">Ranatra chinensis</name>
    <dbReference type="NCBI Taxonomy" id="642074"/>
    <lineage>
        <taxon>Eukaryota</taxon>
        <taxon>Metazoa</taxon>
        <taxon>Ecdysozoa</taxon>
        <taxon>Arthropoda</taxon>
        <taxon>Hexapoda</taxon>
        <taxon>Insecta</taxon>
        <taxon>Pterygota</taxon>
        <taxon>Neoptera</taxon>
        <taxon>Paraneoptera</taxon>
        <taxon>Hemiptera</taxon>
        <taxon>Heteroptera</taxon>
        <taxon>Panheteroptera</taxon>
        <taxon>Nepomorpha</taxon>
        <taxon>Nepidae</taxon>
        <taxon>Ranatrinae</taxon>
        <taxon>Ranatra</taxon>
    </lineage>
</organism>
<proteinExistence type="predicted"/>
<dbReference type="Proteomes" id="UP001558652">
    <property type="component" value="Unassembled WGS sequence"/>
</dbReference>
<name>A0ABD0Z9E5_9HEMI</name>